<feature type="transmembrane region" description="Helical" evidence="7">
    <location>
        <begin position="317"/>
        <end position="338"/>
    </location>
</feature>
<sequence>MLLFVVGLLILVIGYFTYGKFVERILAPDDRPTPAQKNYDGVDYLELPHWKNMLIQLLNIAGIGPVIGVILGIKFGVIAFLIIPIGNIIGGSVHDFIAGMMSVRNNGANLPALIKMTTGKTFYCIFSVFMIFLLLLVVAVFINVPARLIDGFWPSTALFWTAVAAIFLYYIAATLFPVDKIIGSLYPVFGGLLLLGTFAIFGALMWKSVSMPELLTETAGFKAGMFTPENDNPILPMLFVTIACGILSGFHATQSPIIARTMAHEKQARSSFYGMMVVEGVIAMVWAAAGLAIYNLFPQMMADNPTNVLSEITKYFLGSWVGAVTVISVIILAITSGDTAMRSLRLSLAEMFHIDQKHILNRVLLCLPLIAAVALLLLWSNQSSKTFNQLWNYFAWGNQVLSACTLTGATVWLVSQKKPGWVPMVPGLFMTFIVCTYILWISPARGNGAVGFGMELHHAYLLAAFFAMLTGVWAYNRGVAMTGKFDDQK</sequence>
<name>A0A2U1AVY0_9BACT</name>
<dbReference type="RefSeq" id="WP_165833013.1">
    <property type="nucleotide sequence ID" value="NZ_QEKH01000016.1"/>
</dbReference>
<feature type="transmembrane region" description="Helical" evidence="7">
    <location>
        <begin position="272"/>
        <end position="297"/>
    </location>
</feature>
<evidence type="ECO:0000313" key="10">
    <source>
        <dbReference type="Proteomes" id="UP000245959"/>
    </source>
</evidence>
<feature type="transmembrane region" description="Helical" evidence="7">
    <location>
        <begin position="185"/>
        <end position="206"/>
    </location>
</feature>
<organism evidence="9 10">
    <name type="scientific">Victivallis vadensis</name>
    <dbReference type="NCBI Taxonomy" id="172901"/>
    <lineage>
        <taxon>Bacteria</taxon>
        <taxon>Pseudomonadati</taxon>
        <taxon>Lentisphaerota</taxon>
        <taxon>Lentisphaeria</taxon>
        <taxon>Victivallales</taxon>
        <taxon>Victivallaceae</taxon>
        <taxon>Victivallis</taxon>
    </lineage>
</organism>
<protein>
    <submittedName>
        <fullName evidence="9">Carbon starvation protein CstA</fullName>
    </submittedName>
</protein>
<keyword evidence="10" id="KW-1185">Reference proteome</keyword>
<dbReference type="InterPro" id="IPR051605">
    <property type="entry name" value="CstA"/>
</dbReference>
<feature type="transmembrane region" description="Helical" evidence="7">
    <location>
        <begin position="359"/>
        <end position="379"/>
    </location>
</feature>
<evidence type="ECO:0000256" key="4">
    <source>
        <dbReference type="ARBA" id="ARBA00022692"/>
    </source>
</evidence>
<evidence type="ECO:0000313" key="9">
    <source>
        <dbReference type="EMBL" id="PVY40599.1"/>
    </source>
</evidence>
<evidence type="ECO:0000259" key="8">
    <source>
        <dbReference type="Pfam" id="PF02554"/>
    </source>
</evidence>
<comment type="similarity">
    <text evidence="2">Belongs to the peptide transporter carbon starvation (CstA) (TC 2.A.114) family.</text>
</comment>
<feature type="transmembrane region" description="Helical" evidence="7">
    <location>
        <begin position="234"/>
        <end position="252"/>
    </location>
</feature>
<comment type="subcellular location">
    <subcellularLocation>
        <location evidence="1">Cell membrane</location>
        <topology evidence="1">Multi-pass membrane protein</topology>
    </subcellularLocation>
</comment>
<evidence type="ECO:0000256" key="1">
    <source>
        <dbReference type="ARBA" id="ARBA00004651"/>
    </source>
</evidence>
<reference evidence="9 10" key="1">
    <citation type="submission" date="2018-04" db="EMBL/GenBank/DDBJ databases">
        <title>Genomic Encyclopedia of Type Strains, Phase IV (KMG-IV): sequencing the most valuable type-strain genomes for metagenomic binning, comparative biology and taxonomic classification.</title>
        <authorList>
            <person name="Goeker M."/>
        </authorList>
    </citation>
    <scope>NUCLEOTIDE SEQUENCE [LARGE SCALE GENOMIC DNA]</scope>
    <source>
        <strain evidence="9 10">DSM 14823</strain>
    </source>
</reference>
<proteinExistence type="inferred from homology"/>
<evidence type="ECO:0000256" key="3">
    <source>
        <dbReference type="ARBA" id="ARBA00022475"/>
    </source>
</evidence>
<feature type="transmembrane region" description="Helical" evidence="7">
    <location>
        <begin position="421"/>
        <end position="442"/>
    </location>
</feature>
<feature type="transmembrane region" description="Helical" evidence="7">
    <location>
        <begin position="122"/>
        <end position="145"/>
    </location>
</feature>
<dbReference type="Proteomes" id="UP000245959">
    <property type="component" value="Unassembled WGS sequence"/>
</dbReference>
<dbReference type="Pfam" id="PF02554">
    <property type="entry name" value="CstA"/>
    <property type="match status" value="2"/>
</dbReference>
<evidence type="ECO:0000256" key="7">
    <source>
        <dbReference type="SAM" id="Phobius"/>
    </source>
</evidence>
<evidence type="ECO:0000256" key="5">
    <source>
        <dbReference type="ARBA" id="ARBA00022989"/>
    </source>
</evidence>
<dbReference type="InterPro" id="IPR003706">
    <property type="entry name" value="CstA_N"/>
</dbReference>
<accession>A0A2U1AVY0</accession>
<feature type="transmembrane region" description="Helical" evidence="7">
    <location>
        <begin position="157"/>
        <end position="178"/>
    </location>
</feature>
<dbReference type="EMBL" id="QEKH01000016">
    <property type="protein sequence ID" value="PVY40599.1"/>
    <property type="molecule type" value="Genomic_DNA"/>
</dbReference>
<feature type="domain" description="CstA N-terminal" evidence="8">
    <location>
        <begin position="1"/>
        <end position="174"/>
    </location>
</feature>
<gene>
    <name evidence="9" type="ORF">C8D82_11650</name>
</gene>
<keyword evidence="3" id="KW-1003">Cell membrane</keyword>
<feature type="transmembrane region" description="Helical" evidence="7">
    <location>
        <begin position="57"/>
        <end position="83"/>
    </location>
</feature>
<dbReference type="GeneID" id="78295602"/>
<comment type="caution">
    <text evidence="9">The sequence shown here is derived from an EMBL/GenBank/DDBJ whole genome shotgun (WGS) entry which is preliminary data.</text>
</comment>
<keyword evidence="4 7" id="KW-0812">Transmembrane</keyword>
<keyword evidence="6 7" id="KW-0472">Membrane</keyword>
<feature type="transmembrane region" description="Helical" evidence="7">
    <location>
        <begin position="457"/>
        <end position="475"/>
    </location>
</feature>
<keyword evidence="5 7" id="KW-1133">Transmembrane helix</keyword>
<feature type="transmembrane region" description="Helical" evidence="7">
    <location>
        <begin position="391"/>
        <end position="414"/>
    </location>
</feature>
<dbReference type="PANTHER" id="PTHR30252">
    <property type="entry name" value="INNER MEMBRANE PEPTIDE TRANSPORTER"/>
    <property type="match status" value="1"/>
</dbReference>
<evidence type="ECO:0000256" key="2">
    <source>
        <dbReference type="ARBA" id="ARBA00007755"/>
    </source>
</evidence>
<dbReference type="GO" id="GO:0005886">
    <property type="term" value="C:plasma membrane"/>
    <property type="evidence" value="ECO:0007669"/>
    <property type="project" value="UniProtKB-SubCell"/>
</dbReference>
<dbReference type="PANTHER" id="PTHR30252:SF4">
    <property type="entry name" value="CARBON STARVATION"/>
    <property type="match status" value="1"/>
</dbReference>
<evidence type="ECO:0000256" key="6">
    <source>
        <dbReference type="ARBA" id="ARBA00023136"/>
    </source>
</evidence>
<dbReference type="GO" id="GO:0009267">
    <property type="term" value="P:cellular response to starvation"/>
    <property type="evidence" value="ECO:0007669"/>
    <property type="project" value="InterPro"/>
</dbReference>
<dbReference type="AlphaFoldDB" id="A0A2U1AVY0"/>
<feature type="domain" description="CstA N-terminal" evidence="8">
    <location>
        <begin position="307"/>
        <end position="434"/>
    </location>
</feature>